<evidence type="ECO:0000259" key="3">
    <source>
        <dbReference type="Pfam" id="PF00975"/>
    </source>
</evidence>
<dbReference type="InterPro" id="IPR029058">
    <property type="entry name" value="AB_hydrolase_fold"/>
</dbReference>
<dbReference type="eggNOG" id="ENOG502RGSQ">
    <property type="taxonomic scope" value="Eukaryota"/>
</dbReference>
<evidence type="ECO:0000313" key="5">
    <source>
        <dbReference type="Proteomes" id="UP000028990"/>
    </source>
</evidence>
<dbReference type="PANTHER" id="PTHR11487">
    <property type="entry name" value="THIOESTERASE"/>
    <property type="match status" value="1"/>
</dbReference>
<keyword evidence="5" id="KW-1185">Reference proteome</keyword>
<dbReference type="AlphaFoldDB" id="A0A091D583"/>
<name>A0A091D583_FUKDA</name>
<dbReference type="Pfam" id="PF00975">
    <property type="entry name" value="Thioesterase"/>
    <property type="match status" value="1"/>
</dbReference>
<dbReference type="STRING" id="885580.ENSFDAP00000016174"/>
<dbReference type="GO" id="GO:0006631">
    <property type="term" value="P:fatty acid metabolic process"/>
    <property type="evidence" value="ECO:0007669"/>
    <property type="project" value="UniProtKB-ARBA"/>
</dbReference>
<evidence type="ECO:0000256" key="1">
    <source>
        <dbReference type="ARBA" id="ARBA00007169"/>
    </source>
</evidence>
<dbReference type="GO" id="GO:0008610">
    <property type="term" value="P:lipid biosynthetic process"/>
    <property type="evidence" value="ECO:0007669"/>
    <property type="project" value="UniProtKB-ARBA"/>
</dbReference>
<dbReference type="InterPro" id="IPR020186">
    <property type="entry name" value="Meiosis-expressed_gene_1"/>
</dbReference>
<dbReference type="EC" id="3.1.2.14" evidence="2"/>
<dbReference type="GO" id="GO:0005634">
    <property type="term" value="C:nucleus"/>
    <property type="evidence" value="ECO:0007669"/>
    <property type="project" value="InterPro"/>
</dbReference>
<organism evidence="4 5">
    <name type="scientific">Fukomys damarensis</name>
    <name type="common">Damaraland mole rat</name>
    <name type="synonym">Cryptomys damarensis</name>
    <dbReference type="NCBI Taxonomy" id="885580"/>
    <lineage>
        <taxon>Eukaryota</taxon>
        <taxon>Metazoa</taxon>
        <taxon>Chordata</taxon>
        <taxon>Craniata</taxon>
        <taxon>Vertebrata</taxon>
        <taxon>Euteleostomi</taxon>
        <taxon>Mammalia</taxon>
        <taxon>Eutheria</taxon>
        <taxon>Euarchontoglires</taxon>
        <taxon>Glires</taxon>
        <taxon>Rodentia</taxon>
        <taxon>Hystricomorpha</taxon>
        <taxon>Bathyergidae</taxon>
        <taxon>Fukomys</taxon>
    </lineage>
</organism>
<dbReference type="PANTHER" id="PTHR11487:SF0">
    <property type="entry name" value="S-ACYL FATTY ACID SYNTHASE THIOESTERASE, MEDIUM CHAIN"/>
    <property type="match status" value="1"/>
</dbReference>
<comment type="similarity">
    <text evidence="1">Belongs to the thioesterase family.</text>
</comment>
<gene>
    <name evidence="4" type="ORF">H920_12937</name>
</gene>
<sequence>MASSDVKPKSISCAKKWSEEIENLYRFQQAGYRDESEYKQVKQVSMSKAHIQIPNLDGLSEEQIKRYLIDFGGTPKSLVDNQEFLKQFIPVLSADVHILRNLSFHAPAQPELSCDFTCFAGSEDITKDMEAWKIVTSGTFDLHILPGNHFYLMEPANENFIKNYITKCLELSLLANR</sequence>
<dbReference type="InterPro" id="IPR012223">
    <property type="entry name" value="TEII"/>
</dbReference>
<dbReference type="Pfam" id="PF15163">
    <property type="entry name" value="Meiosis_expr"/>
    <property type="match status" value="1"/>
</dbReference>
<dbReference type="Proteomes" id="UP000028990">
    <property type="component" value="Unassembled WGS sequence"/>
</dbReference>
<dbReference type="GO" id="GO:0016297">
    <property type="term" value="F:fatty acyl-[ACP] hydrolase activity"/>
    <property type="evidence" value="ECO:0007669"/>
    <property type="project" value="UniProtKB-EC"/>
</dbReference>
<accession>A0A091D583</accession>
<dbReference type="SUPFAM" id="SSF53474">
    <property type="entry name" value="alpha/beta-Hydrolases"/>
    <property type="match status" value="1"/>
</dbReference>
<reference evidence="4 5" key="1">
    <citation type="submission" date="2013-11" db="EMBL/GenBank/DDBJ databases">
        <title>The Damaraland mole rat (Fukomys damarensis) genome and evolution of African mole rats.</title>
        <authorList>
            <person name="Gladyshev V.N."/>
            <person name="Fang X."/>
        </authorList>
    </citation>
    <scope>NUCLEOTIDE SEQUENCE [LARGE SCALE GENOMIC DNA]</scope>
    <source>
        <tissue evidence="4">Liver</tissue>
    </source>
</reference>
<evidence type="ECO:0000313" key="4">
    <source>
        <dbReference type="EMBL" id="KFO25653.1"/>
    </source>
</evidence>
<protein>
    <recommendedName>
        <fullName evidence="2">oleoyl-[acyl-carrier-protein] hydrolase</fullName>
        <ecNumber evidence="2">3.1.2.14</ecNumber>
    </recommendedName>
</protein>
<proteinExistence type="inferred from homology"/>
<dbReference type="Gene3D" id="3.40.50.1820">
    <property type="entry name" value="alpha/beta hydrolase"/>
    <property type="match status" value="1"/>
</dbReference>
<evidence type="ECO:0000256" key="2">
    <source>
        <dbReference type="ARBA" id="ARBA00012480"/>
    </source>
</evidence>
<feature type="domain" description="Thioesterase" evidence="3">
    <location>
        <begin position="60"/>
        <end position="167"/>
    </location>
</feature>
<dbReference type="EMBL" id="KN123341">
    <property type="protein sequence ID" value="KFO25653.1"/>
    <property type="molecule type" value="Genomic_DNA"/>
</dbReference>
<dbReference type="InterPro" id="IPR001031">
    <property type="entry name" value="Thioesterase"/>
</dbReference>